<reference evidence="1 2" key="1">
    <citation type="submission" date="2019-03" db="EMBL/GenBank/DDBJ databases">
        <title>Genomic Encyclopedia of Type Strains, Phase IV (KMG-IV): sequencing the most valuable type-strain genomes for metagenomic binning, comparative biology and taxonomic classification.</title>
        <authorList>
            <person name="Goeker M."/>
        </authorList>
    </citation>
    <scope>NUCLEOTIDE SEQUENCE [LARGE SCALE GENOMIC DNA]</scope>
    <source>
        <strain evidence="1 2">DSM 22958</strain>
    </source>
</reference>
<dbReference type="Proteomes" id="UP000294881">
    <property type="component" value="Unassembled WGS sequence"/>
</dbReference>
<proteinExistence type="predicted"/>
<dbReference type="RefSeq" id="WP_132010420.1">
    <property type="nucleotide sequence ID" value="NZ_JBHUNN010000002.1"/>
</dbReference>
<dbReference type="AlphaFoldDB" id="A0A4R2GK90"/>
<evidence type="ECO:0000313" key="2">
    <source>
        <dbReference type="Proteomes" id="UP000294881"/>
    </source>
</evidence>
<dbReference type="EMBL" id="SLWL01000019">
    <property type="protein sequence ID" value="TCO09044.1"/>
    <property type="molecule type" value="Genomic_DNA"/>
</dbReference>
<organism evidence="1 2">
    <name type="scientific">Camelimonas lactis</name>
    <dbReference type="NCBI Taxonomy" id="659006"/>
    <lineage>
        <taxon>Bacteria</taxon>
        <taxon>Pseudomonadati</taxon>
        <taxon>Pseudomonadota</taxon>
        <taxon>Alphaproteobacteria</taxon>
        <taxon>Hyphomicrobiales</taxon>
        <taxon>Chelatococcaceae</taxon>
        <taxon>Camelimonas</taxon>
    </lineage>
</organism>
<accession>A0A4R2GK90</accession>
<evidence type="ECO:0000313" key="1">
    <source>
        <dbReference type="EMBL" id="TCO09044.1"/>
    </source>
</evidence>
<protein>
    <submittedName>
        <fullName evidence="1">Uncharacterized protein</fullName>
    </submittedName>
</protein>
<keyword evidence="2" id="KW-1185">Reference proteome</keyword>
<comment type="caution">
    <text evidence="1">The sequence shown here is derived from an EMBL/GenBank/DDBJ whole genome shotgun (WGS) entry which is preliminary data.</text>
</comment>
<name>A0A4R2GK90_9HYPH</name>
<sequence>MSTSPYSARVSMQLAAERQKDEARRAQADASRVMRRKSFQLAAAWLENAVIAAVDRCVAECGGAVLIDCRNNFTSEAQDAYKNPHVVFSIQETGGMAGTQYEVFVAHSLVCVHRIRHHMRQPVTVPGFAGPQLVGAAPMDLGAAIVRLALEEHQRGA</sequence>
<gene>
    <name evidence="1" type="ORF">EV666_11940</name>
</gene>